<keyword evidence="2" id="KW-1185">Reference proteome</keyword>
<evidence type="ECO:0000313" key="2">
    <source>
        <dbReference type="Proteomes" id="UP000324897"/>
    </source>
</evidence>
<accession>A0A5J9TRJ9</accession>
<organism evidence="1 2">
    <name type="scientific">Eragrostis curvula</name>
    <name type="common">weeping love grass</name>
    <dbReference type="NCBI Taxonomy" id="38414"/>
    <lineage>
        <taxon>Eukaryota</taxon>
        <taxon>Viridiplantae</taxon>
        <taxon>Streptophyta</taxon>
        <taxon>Embryophyta</taxon>
        <taxon>Tracheophyta</taxon>
        <taxon>Spermatophyta</taxon>
        <taxon>Magnoliopsida</taxon>
        <taxon>Liliopsida</taxon>
        <taxon>Poales</taxon>
        <taxon>Poaceae</taxon>
        <taxon>PACMAD clade</taxon>
        <taxon>Chloridoideae</taxon>
        <taxon>Eragrostideae</taxon>
        <taxon>Eragrostidinae</taxon>
        <taxon>Eragrostis</taxon>
    </lineage>
</organism>
<comment type="caution">
    <text evidence="1">The sequence shown here is derived from an EMBL/GenBank/DDBJ whole genome shotgun (WGS) entry which is preliminary data.</text>
</comment>
<dbReference type="Proteomes" id="UP000324897">
    <property type="component" value="Unassembled WGS sequence"/>
</dbReference>
<feature type="non-terminal residue" evidence="1">
    <location>
        <position position="1"/>
    </location>
</feature>
<dbReference type="Gramene" id="TVU13847">
    <property type="protein sequence ID" value="TVU13847"/>
    <property type="gene ID" value="EJB05_37278"/>
</dbReference>
<dbReference type="AlphaFoldDB" id="A0A5J9TRJ9"/>
<proteinExistence type="predicted"/>
<protein>
    <submittedName>
        <fullName evidence="1">Uncharacterized protein</fullName>
    </submittedName>
</protein>
<gene>
    <name evidence="1" type="ORF">EJB05_37278</name>
</gene>
<name>A0A5J9TRJ9_9POAL</name>
<dbReference type="PANTHER" id="PTHR33527">
    <property type="entry name" value="OS07G0274300 PROTEIN"/>
    <property type="match status" value="1"/>
</dbReference>
<dbReference type="OrthoDB" id="1882251at2759"/>
<dbReference type="PANTHER" id="PTHR33527:SF6">
    <property type="entry name" value="OS04G0373100 PROTEIN"/>
    <property type="match status" value="1"/>
</dbReference>
<dbReference type="EMBL" id="RWGY01000031">
    <property type="protein sequence ID" value="TVU13847.1"/>
    <property type="molecule type" value="Genomic_DNA"/>
</dbReference>
<reference evidence="1 2" key="1">
    <citation type="journal article" date="2019" name="Sci. Rep.">
        <title>A high-quality genome of Eragrostis curvula grass provides insights into Poaceae evolution and supports new strategies to enhance forage quality.</title>
        <authorList>
            <person name="Carballo J."/>
            <person name="Santos B.A.C.M."/>
            <person name="Zappacosta D."/>
            <person name="Garbus I."/>
            <person name="Selva J.P."/>
            <person name="Gallo C.A."/>
            <person name="Diaz A."/>
            <person name="Albertini E."/>
            <person name="Caccamo M."/>
            <person name="Echenique V."/>
        </authorList>
    </citation>
    <scope>NUCLEOTIDE SEQUENCE [LARGE SCALE GENOMIC DNA]</scope>
    <source>
        <strain evidence="2">cv. Victoria</strain>
        <tissue evidence="1">Leaf</tissue>
    </source>
</reference>
<sequence>MEPSVHDVLTFHRIDRAAYDRLVALGAGRQPASDAVALLMWLHRRACARVDAAARVLALVRDPTSAALLVAEARAVLDGAAFACAMTMTTTTTSATPLISCLCGEDDARVRRFLLLLASCAADVDAPRRGVAEILHGVGALVFDDRLHALMRRHEEDGCGELPAELAAPYRRCCSTSAAAAAAAAEEEEDGRSLFITFSKGFPLTREEIIDFFTQYWHFKRKIHPVRKEKRKIQDVTRHGCAHRRWDADCVARVMMEKTPPGEPPTYGRIVFHRAESAAAVLGGRPLVKLVVNGRHLWARKYVPRPPLQL</sequence>
<evidence type="ECO:0000313" key="1">
    <source>
        <dbReference type="EMBL" id="TVU13847.1"/>
    </source>
</evidence>